<dbReference type="GO" id="GO:0008270">
    <property type="term" value="F:zinc ion binding"/>
    <property type="evidence" value="ECO:0007669"/>
    <property type="project" value="InterPro"/>
</dbReference>
<evidence type="ECO:0000256" key="7">
    <source>
        <dbReference type="ARBA" id="ARBA00022801"/>
    </source>
</evidence>
<dbReference type="InterPro" id="IPR045357">
    <property type="entry name" value="Aminopeptidase_N-like_N"/>
</dbReference>
<evidence type="ECO:0000313" key="14">
    <source>
        <dbReference type="Proteomes" id="UP000192247"/>
    </source>
</evidence>
<evidence type="ECO:0000256" key="6">
    <source>
        <dbReference type="ARBA" id="ARBA00022723"/>
    </source>
</evidence>
<keyword evidence="14" id="KW-1185">Reference proteome</keyword>
<keyword evidence="6 11" id="KW-0479">Metal-binding</keyword>
<dbReference type="SUPFAM" id="SSF63737">
    <property type="entry name" value="Leukotriene A4 hydrolase N-terminal domain"/>
    <property type="match status" value="2"/>
</dbReference>
<dbReference type="Proteomes" id="UP000192247">
    <property type="component" value="Unassembled WGS sequence"/>
</dbReference>
<dbReference type="GO" id="GO:0005829">
    <property type="term" value="C:cytosol"/>
    <property type="evidence" value="ECO:0007669"/>
    <property type="project" value="TreeGrafter"/>
</dbReference>
<dbReference type="AlphaFoldDB" id="A0A1V9XP99"/>
<dbReference type="GO" id="GO:0004301">
    <property type="term" value="F:epoxide hydrolase activity"/>
    <property type="evidence" value="ECO:0007669"/>
    <property type="project" value="TreeGrafter"/>
</dbReference>
<dbReference type="Gene3D" id="1.10.390.10">
    <property type="entry name" value="Neutral Protease Domain 2"/>
    <property type="match status" value="1"/>
</dbReference>
<feature type="domain" description="Peptidase M1 leukotriene A4 hydrolase/aminopeptidase C-terminal" evidence="12">
    <location>
        <begin position="556"/>
        <end position="702"/>
    </location>
</feature>
<evidence type="ECO:0000256" key="1">
    <source>
        <dbReference type="ARBA" id="ARBA00004496"/>
    </source>
</evidence>
<comment type="cofactor">
    <cofactor evidence="11">
        <name>Zn(2+)</name>
        <dbReference type="ChEBI" id="CHEBI:29105"/>
    </cofactor>
    <text evidence="11">Binds 1 zinc ion per subunit.</text>
</comment>
<dbReference type="GO" id="GO:0006508">
    <property type="term" value="P:proteolysis"/>
    <property type="evidence" value="ECO:0007669"/>
    <property type="project" value="UniProtKB-KW"/>
</dbReference>
<dbReference type="Gene3D" id="1.25.40.320">
    <property type="entry name" value="Peptidase M1, leukotriene A4 hydrolase/aminopeptidase C-terminal domain"/>
    <property type="match status" value="1"/>
</dbReference>
<accession>A0A1V9XP99</accession>
<evidence type="ECO:0000313" key="13">
    <source>
        <dbReference type="EMBL" id="OQR75340.1"/>
    </source>
</evidence>
<dbReference type="EMBL" id="MNPL01006511">
    <property type="protein sequence ID" value="OQR75340.1"/>
    <property type="molecule type" value="Genomic_DNA"/>
</dbReference>
<dbReference type="STRING" id="418985.A0A1V9XP99"/>
<dbReference type="PANTHER" id="PTHR45726">
    <property type="entry name" value="LEUKOTRIENE A-4 HYDROLASE"/>
    <property type="match status" value="1"/>
</dbReference>
<feature type="active site" description="Proton donor" evidence="10">
    <location>
        <position position="477"/>
    </location>
</feature>
<protein>
    <submittedName>
        <fullName evidence="13">Leukotriene A-4 hydrolase-like</fullName>
    </submittedName>
</protein>
<evidence type="ECO:0000256" key="3">
    <source>
        <dbReference type="ARBA" id="ARBA00010136"/>
    </source>
</evidence>
<comment type="subcellular location">
    <subcellularLocation>
        <location evidence="2">Cell membrane</location>
        <topology evidence="2">Lipid-anchor</topology>
        <topology evidence="2">GPI-anchor</topology>
    </subcellularLocation>
    <subcellularLocation>
        <location evidence="1">Cytoplasm</location>
    </subcellularLocation>
</comment>
<gene>
    <name evidence="13" type="ORF">BIW11_00789</name>
</gene>
<dbReference type="SUPFAM" id="SSF55486">
    <property type="entry name" value="Metalloproteases ('zincins'), catalytic domain"/>
    <property type="match status" value="1"/>
</dbReference>
<dbReference type="Pfam" id="PF01433">
    <property type="entry name" value="Peptidase_M1"/>
    <property type="match status" value="1"/>
</dbReference>
<name>A0A1V9XP99_9ACAR</name>
<evidence type="ECO:0000256" key="5">
    <source>
        <dbReference type="ARBA" id="ARBA00022670"/>
    </source>
</evidence>
<reference evidence="13 14" key="1">
    <citation type="journal article" date="2017" name="Gigascience">
        <title>Draft genome of the honey bee ectoparasitic mite, Tropilaelaps mercedesae, is shaped by the parasitic life history.</title>
        <authorList>
            <person name="Dong X."/>
            <person name="Armstrong S.D."/>
            <person name="Xia D."/>
            <person name="Makepeace B.L."/>
            <person name="Darby A.C."/>
            <person name="Kadowaki T."/>
        </authorList>
    </citation>
    <scope>NUCLEOTIDE SEQUENCE [LARGE SCALE GENOMIC DNA]</scope>
    <source>
        <strain evidence="13">Wuxi-XJTLU</strain>
    </source>
</reference>
<proteinExistence type="inferred from homology"/>
<comment type="caution">
    <text evidence="13">The sequence shown here is derived from an EMBL/GenBank/DDBJ whole genome shotgun (WGS) entry which is preliminary data.</text>
</comment>
<dbReference type="FunFam" id="1.10.390.10:FF:000003">
    <property type="entry name" value="Leukotriene A(4) hydrolase"/>
    <property type="match status" value="1"/>
</dbReference>
<dbReference type="GO" id="GO:0008237">
    <property type="term" value="F:metallopeptidase activity"/>
    <property type="evidence" value="ECO:0007669"/>
    <property type="project" value="UniProtKB-KW"/>
</dbReference>
<keyword evidence="9" id="KW-0482">Metalloprotease</keyword>
<dbReference type="InterPro" id="IPR042097">
    <property type="entry name" value="Aminopeptidase_N-like_N_sf"/>
</dbReference>
<dbReference type="InterPro" id="IPR034015">
    <property type="entry name" value="M1_LTA4H"/>
</dbReference>
<dbReference type="SUPFAM" id="SSF48371">
    <property type="entry name" value="ARM repeat"/>
    <property type="match status" value="1"/>
</dbReference>
<feature type="binding site" evidence="11">
    <location>
        <position position="393"/>
    </location>
    <ligand>
        <name>Zn(2+)</name>
        <dbReference type="ChEBI" id="CHEBI:29105"/>
        <note>catalytic</note>
    </ligand>
</feature>
<keyword evidence="4" id="KW-0963">Cytoplasm</keyword>
<feature type="active site" description="Proton acceptor" evidence="10">
    <location>
        <position position="390"/>
    </location>
</feature>
<dbReference type="InterPro" id="IPR027268">
    <property type="entry name" value="Peptidase_M4/M1_CTD_sf"/>
</dbReference>
<dbReference type="Pfam" id="PF09127">
    <property type="entry name" value="Leuk-A4-hydro_C"/>
    <property type="match status" value="1"/>
</dbReference>
<dbReference type="GO" id="GO:0004177">
    <property type="term" value="F:aminopeptidase activity"/>
    <property type="evidence" value="ECO:0007669"/>
    <property type="project" value="TreeGrafter"/>
</dbReference>
<feature type="binding site" evidence="11">
    <location>
        <position position="389"/>
    </location>
    <ligand>
        <name>Zn(2+)</name>
        <dbReference type="ChEBI" id="CHEBI:29105"/>
        <note>catalytic</note>
    </ligand>
</feature>
<sequence>MLSSAKVTFFCLAALKTPANGQLLLRRLQGTGRLLVSSWPLGGSYNIAVNNRRSNSGSVSFSNRFLRRTARTCILHDKLMKNLSGVLSVAALSTMAWLSPQDPNSFSRPDEVVVKSFHWDVVVDFEAKVLRGYVDLDVRRAKPDAQFLFLDSSKDLNIKEALCASSGQELDMDRSVTNEKFGVCTRIQLPLHEDHPKIRVVYETSPTSSALQWLTKEQTAGKHQPYLYSHSEAIHSRALLPCQDSPNVKANFTVNIQVPKGLIPVVSAVKVRQEECSNGNVAFMFEQNIPVPIYLLALAVGDLESREIGPCSRVWSEKEYVDQAVVDFADTNKMLTTAEDLMGPYVWGRYDLLVLPPSFPFGGMENPCLTFMTPTVLAGDKSLAHVVVHEISHSWTGNLVTNKNFEHFWLNEGFTTYVERKILGRMFGADHRYFRAQEGLKELKYTINTMGAENPLTALVVNLEGVDPDSSFSAVPYEKGHTFLYYLETLLGDDSMDAFLKAYIDRFKYKSIVTDDWKSFMYEFFANKKDILDKVDWNTWLYSPGMPPVIPEYKSELAVACRVLCEKWTQASDDDVKSFTNDEFKQMNANQKQEFFSELLELPPLSSDKVAHLSSLYEMDSIINAEIRFRWLRLGILARWEGIIDPVTRFIEVVGRMKFVKPLFRDLGAWPEKRKFAIELYERLKPGMMPDEAVATSFHWDVTVDFDAKVLRGHVDFNVSRRKDGAKYFILDSSIDLTIKKATHVHSGVTLNIDRTFRHENFGICVQITLPENEPSLTIRVEYETSPEASALFWLPKETTVGKRQPFLYSRAEIIHVR</sequence>
<evidence type="ECO:0000256" key="9">
    <source>
        <dbReference type="ARBA" id="ARBA00023049"/>
    </source>
</evidence>
<dbReference type="Pfam" id="PF17900">
    <property type="entry name" value="Peptidase_M1_N"/>
    <property type="match status" value="1"/>
</dbReference>
<evidence type="ECO:0000256" key="8">
    <source>
        <dbReference type="ARBA" id="ARBA00022833"/>
    </source>
</evidence>
<dbReference type="CDD" id="cd09599">
    <property type="entry name" value="M1_LTA4H"/>
    <property type="match status" value="1"/>
</dbReference>
<dbReference type="InterPro" id="IPR016024">
    <property type="entry name" value="ARM-type_fold"/>
</dbReference>
<dbReference type="InParanoid" id="A0A1V9XP99"/>
<dbReference type="FunFam" id="3.30.2010.30:FF:000001">
    <property type="entry name" value="Leukotriene A(4) hydrolase"/>
    <property type="match status" value="1"/>
</dbReference>
<organism evidence="13 14">
    <name type="scientific">Tropilaelaps mercedesae</name>
    <dbReference type="NCBI Taxonomy" id="418985"/>
    <lineage>
        <taxon>Eukaryota</taxon>
        <taxon>Metazoa</taxon>
        <taxon>Ecdysozoa</taxon>
        <taxon>Arthropoda</taxon>
        <taxon>Chelicerata</taxon>
        <taxon>Arachnida</taxon>
        <taxon>Acari</taxon>
        <taxon>Parasitiformes</taxon>
        <taxon>Mesostigmata</taxon>
        <taxon>Gamasina</taxon>
        <taxon>Dermanyssoidea</taxon>
        <taxon>Laelapidae</taxon>
        <taxon>Tropilaelaps</taxon>
    </lineage>
</organism>
<dbReference type="InterPro" id="IPR014782">
    <property type="entry name" value="Peptidase_M1_dom"/>
</dbReference>
<evidence type="ECO:0000259" key="12">
    <source>
        <dbReference type="SMART" id="SM01263"/>
    </source>
</evidence>
<keyword evidence="8 11" id="KW-0862">Zinc</keyword>
<evidence type="ECO:0000256" key="11">
    <source>
        <dbReference type="PIRSR" id="PIRSR634015-3"/>
    </source>
</evidence>
<evidence type="ECO:0000256" key="2">
    <source>
        <dbReference type="ARBA" id="ARBA00004609"/>
    </source>
</evidence>
<dbReference type="InterPro" id="IPR015211">
    <property type="entry name" value="Peptidase_M1_C"/>
</dbReference>
<evidence type="ECO:0000256" key="10">
    <source>
        <dbReference type="PIRSR" id="PIRSR634015-1"/>
    </source>
</evidence>
<dbReference type="FunCoup" id="A0A1V9XP99">
    <property type="interactions" value="1224"/>
</dbReference>
<dbReference type="PRINTS" id="PR00756">
    <property type="entry name" value="ALADIPTASE"/>
</dbReference>
<dbReference type="InterPro" id="IPR049980">
    <property type="entry name" value="LTA4H_cat"/>
</dbReference>
<dbReference type="Gene3D" id="3.30.2010.30">
    <property type="match status" value="1"/>
</dbReference>
<dbReference type="Gene3D" id="2.60.40.1730">
    <property type="entry name" value="tricorn interacting facor f3 domain"/>
    <property type="match status" value="2"/>
</dbReference>
<dbReference type="SMART" id="SM01263">
    <property type="entry name" value="Leuk-A4-hydro_C"/>
    <property type="match status" value="1"/>
</dbReference>
<keyword evidence="5" id="KW-0645">Protease</keyword>
<evidence type="ECO:0000256" key="4">
    <source>
        <dbReference type="ARBA" id="ARBA00022490"/>
    </source>
</evidence>
<dbReference type="OrthoDB" id="79562at2759"/>
<comment type="similarity">
    <text evidence="3">Belongs to the peptidase M1 family.</text>
</comment>
<dbReference type="InterPro" id="IPR038502">
    <property type="entry name" value="M1_LTA-4_hydro/amino_C_sf"/>
</dbReference>
<dbReference type="PANTHER" id="PTHR45726:SF3">
    <property type="entry name" value="LEUKOTRIENE A-4 HYDROLASE"/>
    <property type="match status" value="1"/>
</dbReference>
<dbReference type="InterPro" id="IPR001930">
    <property type="entry name" value="Peptidase_M1"/>
</dbReference>
<keyword evidence="7 13" id="KW-0378">Hydrolase</keyword>
<feature type="binding site" evidence="11">
    <location>
        <position position="412"/>
    </location>
    <ligand>
        <name>Zn(2+)</name>
        <dbReference type="ChEBI" id="CHEBI:29105"/>
        <note>catalytic</note>
    </ligand>
</feature>
<dbReference type="GO" id="GO:0005886">
    <property type="term" value="C:plasma membrane"/>
    <property type="evidence" value="ECO:0007669"/>
    <property type="project" value="UniProtKB-SubCell"/>
</dbReference>